<sequence>MAESTVRVVELSSPFTRFAGRILVGLGYEVILVEPPDGDPARRELDGYAFAHWHAGKRSVVLDLAAQDDRDALERLVAGADILLDGTDARSETPAAQHDSPVHVRVTPFGVSGPHSSWAATNLTVAAMGGMMAQVGTPDAPPLCLPEGQAEQLAGVNAAIGALLGLRARRFGPAPFVDISAQECVAASLEAGALAYLHEDRVPGRPGRVHPLVPHGLFTAADGFLGGGLGGSPRMWDETLRWLIEEGAQEDLDDPRWRDPVERKIHQDHIFAVLQRFLAKWPKEEFAVRAQERKLPWAAVDGPAELLVNPQLNDRDFFLDVVSGDEVTRDLGFGFAFPEGRRVRELVVPRLGADQSLISEKRTVTGSFPKQEAQSGRRSLDGIRVLDLTWVLAGPYCTRILADHGAEVIKVESLGRPDPTRFSPAMHLSRGPHDDPDTSGYFNDVNRNKRSITLDTRTPEGLAVLADLIAASDVVIENFSSSVLKKMGLGYQRLRELRPDIVYVSMSGMGHTGPRSSWVSYADIVSASTGLTALTGWDADDVVGVIYGHGDIVAGLQAATATLAALEHRDRTGRGQHVDLSQLEAMAAHMGTAVIRSTGTGQVPEPKGNTEDAWSPHGVFRCLGSDRWVTIAVRHEADWLALCELIERPEWADADEFRTAEQRRARDSEITAAITAWTRTLPVQTVTEALQGAGVPAGSVQDGRDLVESDVHLRARGFYVRRAHPRAGTFLHEGAPVRMNRTVSEIRTAAPLLGADTDAVLHDVLRYPPDRIAQLRAASILS</sequence>
<comment type="caution">
    <text evidence="3">The sequence shown here is derived from an EMBL/GenBank/DDBJ whole genome shotgun (WGS) entry which is preliminary data.</text>
</comment>
<dbReference type="InterPro" id="IPR044855">
    <property type="entry name" value="CoA-Trfase_III_dom3_sf"/>
</dbReference>
<accession>A0ABW6RXF0</accession>
<dbReference type="RefSeq" id="WP_040832005.1">
    <property type="nucleotide sequence ID" value="NZ_JBIAQY010000002.1"/>
</dbReference>
<dbReference type="GO" id="GO:0016740">
    <property type="term" value="F:transferase activity"/>
    <property type="evidence" value="ECO:0007669"/>
    <property type="project" value="UniProtKB-KW"/>
</dbReference>
<gene>
    <name evidence="3" type="ORF">ACFYXQ_07590</name>
</gene>
<dbReference type="Gene3D" id="3.40.50.10540">
    <property type="entry name" value="Crotonobetainyl-coa:carnitine coa-transferase, domain 1"/>
    <property type="match status" value="2"/>
</dbReference>
<dbReference type="PANTHER" id="PTHR48207:SF3">
    <property type="entry name" value="SUCCINATE--HYDROXYMETHYLGLUTARATE COA-TRANSFERASE"/>
    <property type="match status" value="1"/>
</dbReference>
<dbReference type="EMBL" id="JBIAQY010000002">
    <property type="protein sequence ID" value="MFF3567634.1"/>
    <property type="molecule type" value="Genomic_DNA"/>
</dbReference>
<dbReference type="Pfam" id="PF02515">
    <property type="entry name" value="CoA_transf_3"/>
    <property type="match status" value="2"/>
</dbReference>
<proteinExistence type="predicted"/>
<evidence type="ECO:0000313" key="4">
    <source>
        <dbReference type="Proteomes" id="UP001601992"/>
    </source>
</evidence>
<dbReference type="InterPro" id="IPR003673">
    <property type="entry name" value="CoA-Trfase_fam_III"/>
</dbReference>
<reference evidence="3 4" key="1">
    <citation type="submission" date="2024-10" db="EMBL/GenBank/DDBJ databases">
        <title>The Natural Products Discovery Center: Release of the First 8490 Sequenced Strains for Exploring Actinobacteria Biosynthetic Diversity.</title>
        <authorList>
            <person name="Kalkreuter E."/>
            <person name="Kautsar S.A."/>
            <person name="Yang D."/>
            <person name="Bader C.D."/>
            <person name="Teijaro C.N."/>
            <person name="Fluegel L."/>
            <person name="Davis C.M."/>
            <person name="Simpson J.R."/>
            <person name="Lauterbach L."/>
            <person name="Steele A.D."/>
            <person name="Gui C."/>
            <person name="Meng S."/>
            <person name="Li G."/>
            <person name="Viehrig K."/>
            <person name="Ye F."/>
            <person name="Su P."/>
            <person name="Kiefer A.F."/>
            <person name="Nichols A."/>
            <person name="Cepeda A.J."/>
            <person name="Yan W."/>
            <person name="Fan B."/>
            <person name="Jiang Y."/>
            <person name="Adhikari A."/>
            <person name="Zheng C.-J."/>
            <person name="Schuster L."/>
            <person name="Cowan T.M."/>
            <person name="Smanski M.J."/>
            <person name="Chevrette M.G."/>
            <person name="De Carvalho L.P.S."/>
            <person name="Shen B."/>
        </authorList>
    </citation>
    <scope>NUCLEOTIDE SEQUENCE [LARGE SCALE GENOMIC DNA]</scope>
    <source>
        <strain evidence="3 4">NPDC002593</strain>
    </source>
</reference>
<name>A0ABW6RXF0_9NOCA</name>
<evidence type="ECO:0000256" key="2">
    <source>
        <dbReference type="SAM" id="MobiDB-lite"/>
    </source>
</evidence>
<dbReference type="PANTHER" id="PTHR48207">
    <property type="entry name" value="SUCCINATE--HYDROXYMETHYLGLUTARATE COA-TRANSFERASE"/>
    <property type="match status" value="1"/>
</dbReference>
<dbReference type="Proteomes" id="UP001601992">
    <property type="component" value="Unassembled WGS sequence"/>
</dbReference>
<protein>
    <submittedName>
        <fullName evidence="3">CoA transferase</fullName>
    </submittedName>
</protein>
<dbReference type="Gene3D" id="3.30.1540.10">
    <property type="entry name" value="formyl-coa transferase, domain 3"/>
    <property type="match status" value="2"/>
</dbReference>
<evidence type="ECO:0000256" key="1">
    <source>
        <dbReference type="ARBA" id="ARBA00022679"/>
    </source>
</evidence>
<evidence type="ECO:0000313" key="3">
    <source>
        <dbReference type="EMBL" id="MFF3567634.1"/>
    </source>
</evidence>
<organism evidence="3 4">
    <name type="scientific">Nocardia jiangxiensis</name>
    <dbReference type="NCBI Taxonomy" id="282685"/>
    <lineage>
        <taxon>Bacteria</taxon>
        <taxon>Bacillati</taxon>
        <taxon>Actinomycetota</taxon>
        <taxon>Actinomycetes</taxon>
        <taxon>Mycobacteriales</taxon>
        <taxon>Nocardiaceae</taxon>
        <taxon>Nocardia</taxon>
    </lineage>
</organism>
<keyword evidence="1 3" id="KW-0808">Transferase</keyword>
<dbReference type="SUPFAM" id="SSF89796">
    <property type="entry name" value="CoA-transferase family III (CaiB/BaiF)"/>
    <property type="match status" value="2"/>
</dbReference>
<keyword evidence="4" id="KW-1185">Reference proteome</keyword>
<dbReference type="InterPro" id="IPR050483">
    <property type="entry name" value="CoA-transferase_III_domain"/>
</dbReference>
<feature type="region of interest" description="Disordered" evidence="2">
    <location>
        <begin position="421"/>
        <end position="444"/>
    </location>
</feature>
<dbReference type="InterPro" id="IPR023606">
    <property type="entry name" value="CoA-Trfase_III_dom_1_sf"/>
</dbReference>